<dbReference type="Ensembl" id="ENSVURT00010025377.1">
    <property type="protein sequence ID" value="ENSVURP00010022302.1"/>
    <property type="gene ID" value="ENSVURG00010017021.1"/>
</dbReference>
<dbReference type="GO" id="GO:0060470">
    <property type="term" value="P:positive regulation of cytosolic calcium ion concentration involved in egg activation"/>
    <property type="evidence" value="ECO:0007669"/>
    <property type="project" value="TreeGrafter"/>
</dbReference>
<comment type="catalytic activity">
    <reaction evidence="5">
        <text>a 1,2-diacyl-sn-glycero-3-phospho-(1D-myo-inositol-4,5-bisphosphate) + H2O = 1D-myo-inositol 1,4,5-trisphosphate + a 1,2-diacyl-sn-glycerol + H(+)</text>
        <dbReference type="Rhea" id="RHEA:33179"/>
        <dbReference type="ChEBI" id="CHEBI:15377"/>
        <dbReference type="ChEBI" id="CHEBI:15378"/>
        <dbReference type="ChEBI" id="CHEBI:17815"/>
        <dbReference type="ChEBI" id="CHEBI:58456"/>
        <dbReference type="ChEBI" id="CHEBI:203600"/>
        <dbReference type="EC" id="3.1.4.11"/>
    </reaction>
    <physiologicalReaction direction="left-to-right" evidence="5">
        <dbReference type="Rhea" id="RHEA:33180"/>
    </physiologicalReaction>
</comment>
<evidence type="ECO:0000313" key="7">
    <source>
        <dbReference type="Ensembl" id="ENSVURP00010022302.1"/>
    </source>
</evidence>
<keyword evidence="3" id="KW-0106">Calcium</keyword>
<evidence type="ECO:0000256" key="2">
    <source>
        <dbReference type="ARBA" id="ARBA00022801"/>
    </source>
</evidence>
<dbReference type="GeneTree" id="ENSGT00940000159950"/>
<dbReference type="InterPro" id="IPR001192">
    <property type="entry name" value="PI-PLC_fam"/>
</dbReference>
<feature type="domain" description="C2" evidence="6">
    <location>
        <begin position="1"/>
        <end position="72"/>
    </location>
</feature>
<comment type="cofactor">
    <cofactor evidence="1">
        <name>Ca(2+)</name>
        <dbReference type="ChEBI" id="CHEBI:29108"/>
    </cofactor>
</comment>
<dbReference type="GO" id="GO:0004435">
    <property type="term" value="F:phosphatidylinositol-4,5-bisphosphate phospholipase C activity"/>
    <property type="evidence" value="ECO:0007669"/>
    <property type="project" value="UniProtKB-EC"/>
</dbReference>
<dbReference type="PROSITE" id="PS50004">
    <property type="entry name" value="C2"/>
    <property type="match status" value="1"/>
</dbReference>
<evidence type="ECO:0000313" key="8">
    <source>
        <dbReference type="Proteomes" id="UP000314987"/>
    </source>
</evidence>
<evidence type="ECO:0000256" key="5">
    <source>
        <dbReference type="ARBA" id="ARBA00023674"/>
    </source>
</evidence>
<reference evidence="7" key="3">
    <citation type="submission" date="2025-09" db="UniProtKB">
        <authorList>
            <consortium name="Ensembl"/>
        </authorList>
    </citation>
    <scope>IDENTIFICATION</scope>
</reference>
<dbReference type="SUPFAM" id="SSF49562">
    <property type="entry name" value="C2 domain (Calcium/lipid-binding domain, CaLB)"/>
    <property type="match status" value="1"/>
</dbReference>
<evidence type="ECO:0000259" key="6">
    <source>
        <dbReference type="PROSITE" id="PS50004"/>
    </source>
</evidence>
<proteinExistence type="predicted"/>
<protein>
    <submittedName>
        <fullName evidence="7">Phospholipase C zeta 1</fullName>
    </submittedName>
</protein>
<dbReference type="Gene3D" id="2.60.40.150">
    <property type="entry name" value="C2 domain"/>
    <property type="match status" value="1"/>
</dbReference>
<keyword evidence="4" id="KW-0443">Lipid metabolism</keyword>
<gene>
    <name evidence="7" type="primary">PLCZ1</name>
</gene>
<evidence type="ECO:0000256" key="4">
    <source>
        <dbReference type="ARBA" id="ARBA00023098"/>
    </source>
</evidence>
<dbReference type="AlphaFoldDB" id="A0A4X2LNC5"/>
<sequence length="91" mass="10415">MKPQTLFNPAVHVAFAPRWNETFTFTIHAPEMALVRFVAENQSTIGSNEFLGQYTLPLLCMDKGYRTIPLFSKTGDNLDPASLFAYVWYHE</sequence>
<organism evidence="7 8">
    <name type="scientific">Vombatus ursinus</name>
    <name type="common">Common wombat</name>
    <dbReference type="NCBI Taxonomy" id="29139"/>
    <lineage>
        <taxon>Eukaryota</taxon>
        <taxon>Metazoa</taxon>
        <taxon>Chordata</taxon>
        <taxon>Craniata</taxon>
        <taxon>Vertebrata</taxon>
        <taxon>Euteleostomi</taxon>
        <taxon>Mammalia</taxon>
        <taxon>Metatheria</taxon>
        <taxon>Diprotodontia</taxon>
        <taxon>Vombatidae</taxon>
        <taxon>Vombatus</taxon>
    </lineage>
</organism>
<accession>A0A4X2LNC5</accession>
<name>A0A4X2LNC5_VOMUR</name>
<dbReference type="InterPro" id="IPR000008">
    <property type="entry name" value="C2_dom"/>
</dbReference>
<dbReference type="GO" id="GO:0005634">
    <property type="term" value="C:nucleus"/>
    <property type="evidence" value="ECO:0007669"/>
    <property type="project" value="TreeGrafter"/>
</dbReference>
<dbReference type="Pfam" id="PF00168">
    <property type="entry name" value="C2"/>
    <property type="match status" value="1"/>
</dbReference>
<dbReference type="PANTHER" id="PTHR10336">
    <property type="entry name" value="PHOSPHOINOSITIDE-SPECIFIC PHOSPHOLIPASE C FAMILY PROTEIN"/>
    <property type="match status" value="1"/>
</dbReference>
<dbReference type="Proteomes" id="UP000314987">
    <property type="component" value="Unassembled WGS sequence"/>
</dbReference>
<dbReference type="GO" id="GO:0006629">
    <property type="term" value="P:lipid metabolic process"/>
    <property type="evidence" value="ECO:0007669"/>
    <property type="project" value="UniProtKB-KW"/>
</dbReference>
<evidence type="ECO:0000256" key="3">
    <source>
        <dbReference type="ARBA" id="ARBA00022837"/>
    </source>
</evidence>
<keyword evidence="8" id="KW-1185">Reference proteome</keyword>
<dbReference type="GO" id="GO:0035556">
    <property type="term" value="P:intracellular signal transduction"/>
    <property type="evidence" value="ECO:0007669"/>
    <property type="project" value="InterPro"/>
</dbReference>
<keyword evidence="2" id="KW-0378">Hydrolase</keyword>
<dbReference type="InterPro" id="IPR035892">
    <property type="entry name" value="C2_domain_sf"/>
</dbReference>
<evidence type="ECO:0000256" key="1">
    <source>
        <dbReference type="ARBA" id="ARBA00001913"/>
    </source>
</evidence>
<reference evidence="8" key="1">
    <citation type="submission" date="2018-12" db="EMBL/GenBank/DDBJ databases">
        <authorList>
            <person name="Yazar S."/>
        </authorList>
    </citation>
    <scope>NUCLEOTIDE SEQUENCE [LARGE SCALE GENOMIC DNA]</scope>
</reference>
<dbReference type="CDD" id="cd00275">
    <property type="entry name" value="C2_PLC_like"/>
    <property type="match status" value="1"/>
</dbReference>
<reference evidence="7" key="2">
    <citation type="submission" date="2025-08" db="UniProtKB">
        <authorList>
            <consortium name="Ensembl"/>
        </authorList>
    </citation>
    <scope>IDENTIFICATION</scope>
</reference>
<dbReference type="PANTHER" id="PTHR10336:SF29">
    <property type="entry name" value="1-PHOSPHATIDYLINOSITOL 4,5-BISPHOSPHATE PHOSPHODIESTERASE ZETA-1"/>
    <property type="match status" value="1"/>
</dbReference>